<evidence type="ECO:0000313" key="3">
    <source>
        <dbReference type="EMBL" id="KKU77069.1"/>
    </source>
</evidence>
<name>A0A0G1T5I3_9BACT</name>
<comment type="similarity">
    <text evidence="1">Belongs to the ComF/GntX family.</text>
</comment>
<evidence type="ECO:0000256" key="1">
    <source>
        <dbReference type="ARBA" id="ARBA00008007"/>
    </source>
</evidence>
<keyword evidence="3" id="KW-0328">Glycosyltransferase</keyword>
<dbReference type="InterPro" id="IPR029057">
    <property type="entry name" value="PRTase-like"/>
</dbReference>
<sequence>MWEKIKNLVLDMIFPIPDLPLGLTVNNTLFCAVCRARLAENKKICHRQAPYLLGAAVNYNEAAIRQMIWQLKYRGRTGIAFLLARLLRDYLQKLNLNLKNYLIVPVPLSKERLRERGYNQAALIAKIVAEDLKMEFAENILTRIRHASPQVGAKDWTERKKNVAGCFVCPKPIKGQNILLVDDVSTSGATLNEAAKTLKAAGAKKIIGLVVAKAN</sequence>
<proteinExistence type="inferred from homology"/>
<dbReference type="PANTHER" id="PTHR47505:SF1">
    <property type="entry name" value="DNA UTILIZATION PROTEIN YHGH"/>
    <property type="match status" value="1"/>
</dbReference>
<dbReference type="InterPro" id="IPR051910">
    <property type="entry name" value="ComF/GntX_DNA_util-trans"/>
</dbReference>
<dbReference type="Pfam" id="PF00156">
    <property type="entry name" value="Pribosyltran"/>
    <property type="match status" value="1"/>
</dbReference>
<dbReference type="EMBL" id="LCOK01000007">
    <property type="protein sequence ID" value="KKU77069.1"/>
    <property type="molecule type" value="Genomic_DNA"/>
</dbReference>
<comment type="caution">
    <text evidence="3">The sequence shown here is derived from an EMBL/GenBank/DDBJ whole genome shotgun (WGS) entry which is preliminary data.</text>
</comment>
<dbReference type="CDD" id="cd06223">
    <property type="entry name" value="PRTases_typeI"/>
    <property type="match status" value="1"/>
</dbReference>
<dbReference type="Gene3D" id="3.40.50.2020">
    <property type="match status" value="1"/>
</dbReference>
<dbReference type="Proteomes" id="UP000034682">
    <property type="component" value="Unassembled WGS sequence"/>
</dbReference>
<dbReference type="SUPFAM" id="SSF53271">
    <property type="entry name" value="PRTase-like"/>
    <property type="match status" value="1"/>
</dbReference>
<evidence type="ECO:0000313" key="4">
    <source>
        <dbReference type="Proteomes" id="UP000034682"/>
    </source>
</evidence>
<dbReference type="PANTHER" id="PTHR47505">
    <property type="entry name" value="DNA UTILIZATION PROTEIN YHGH"/>
    <property type="match status" value="1"/>
</dbReference>
<evidence type="ECO:0000259" key="2">
    <source>
        <dbReference type="Pfam" id="PF00156"/>
    </source>
</evidence>
<organism evidence="3 4">
    <name type="scientific">Candidatus Giovannonibacteria bacterium GW2011_GWB1_47_6b</name>
    <dbReference type="NCBI Taxonomy" id="1618655"/>
    <lineage>
        <taxon>Bacteria</taxon>
        <taxon>Candidatus Giovannoniibacteriota</taxon>
    </lineage>
</organism>
<dbReference type="InterPro" id="IPR000836">
    <property type="entry name" value="PRTase_dom"/>
</dbReference>
<gene>
    <name evidence="3" type="ORF">UY02_C0007G0005</name>
</gene>
<reference evidence="3 4" key="1">
    <citation type="journal article" date="2015" name="Nature">
        <title>rRNA introns, odd ribosomes, and small enigmatic genomes across a large radiation of phyla.</title>
        <authorList>
            <person name="Brown C.T."/>
            <person name="Hug L.A."/>
            <person name="Thomas B.C."/>
            <person name="Sharon I."/>
            <person name="Castelle C.J."/>
            <person name="Singh A."/>
            <person name="Wilkins M.J."/>
            <person name="Williams K.H."/>
            <person name="Banfield J.F."/>
        </authorList>
    </citation>
    <scope>NUCLEOTIDE SEQUENCE [LARGE SCALE GENOMIC DNA]</scope>
</reference>
<protein>
    <submittedName>
        <fullName evidence="3">Phosphoribosyltransferase</fullName>
    </submittedName>
</protein>
<dbReference type="AlphaFoldDB" id="A0A0G1T5I3"/>
<dbReference type="PATRIC" id="fig|1618655.3.peg.170"/>
<keyword evidence="3" id="KW-0808">Transferase</keyword>
<feature type="domain" description="Phosphoribosyltransferase" evidence="2">
    <location>
        <begin position="162"/>
        <end position="212"/>
    </location>
</feature>
<accession>A0A0G1T5I3</accession>
<dbReference type="GO" id="GO:0016757">
    <property type="term" value="F:glycosyltransferase activity"/>
    <property type="evidence" value="ECO:0007669"/>
    <property type="project" value="UniProtKB-KW"/>
</dbReference>